<gene>
    <name evidence="4" type="ORF">TGAM01_v200821</name>
    <name evidence="3" type="ORF">TGAMA5MH_03630</name>
</gene>
<dbReference type="RefSeq" id="XP_018657442.1">
    <property type="nucleotide sequence ID" value="XM_018809376.1"/>
</dbReference>
<dbReference type="OrthoDB" id="3162605at2759"/>
<dbReference type="EMBL" id="JPDN02000002">
    <property type="protein sequence ID" value="PON30381.1"/>
    <property type="molecule type" value="Genomic_DNA"/>
</dbReference>
<dbReference type="Proteomes" id="UP000236546">
    <property type="component" value="Unassembled WGS sequence"/>
</dbReference>
<feature type="chain" id="PRO_5014528135" description="GmrSD restriction endonucleases C-terminal domain-containing protein" evidence="1">
    <location>
        <begin position="18"/>
        <end position="213"/>
    </location>
</feature>
<dbReference type="GeneID" id="29989459"/>
<comment type="caution">
    <text evidence="4">The sequence shown here is derived from an EMBL/GenBank/DDBJ whole genome shotgun (WGS) entry which is preliminary data.</text>
</comment>
<reference evidence="4 5" key="1">
    <citation type="journal article" date="2016" name="Genome Announc.">
        <title>Draft Whole-Genome Sequence of Trichoderma gamsii T6085, a Promising Biocontrol Agent of Fusarium Head Blight on Wheat.</title>
        <authorList>
            <person name="Baroncelli R."/>
            <person name="Zapparata A."/>
            <person name="Piaggeschi G."/>
            <person name="Sarrocco S."/>
            <person name="Vannacci G."/>
        </authorList>
    </citation>
    <scope>NUCLEOTIDE SEQUENCE [LARGE SCALE GENOMIC DNA]</scope>
    <source>
        <strain evidence="4 5">T6085</strain>
    </source>
</reference>
<dbReference type="Proteomes" id="UP000054821">
    <property type="component" value="Unassembled WGS sequence"/>
</dbReference>
<evidence type="ECO:0000313" key="6">
    <source>
        <dbReference type="Proteomes" id="UP000236546"/>
    </source>
</evidence>
<keyword evidence="5" id="KW-1185">Reference proteome</keyword>
<reference evidence="4" key="3">
    <citation type="submission" date="2017-08" db="EMBL/GenBank/DDBJ databases">
        <title>Trichoderma gamsii strain T6085, whole genome shotgun sequencing project.</title>
        <authorList>
            <person name="Baroncelli R."/>
        </authorList>
    </citation>
    <scope>NUCLEOTIDE SEQUENCE</scope>
    <source>
        <strain evidence="4">T6085</strain>
    </source>
</reference>
<organism evidence="4 5">
    <name type="scientific">Trichoderma gamsii</name>
    <dbReference type="NCBI Taxonomy" id="398673"/>
    <lineage>
        <taxon>Eukaryota</taxon>
        <taxon>Fungi</taxon>
        <taxon>Dikarya</taxon>
        <taxon>Ascomycota</taxon>
        <taxon>Pezizomycotina</taxon>
        <taxon>Sordariomycetes</taxon>
        <taxon>Hypocreomycetidae</taxon>
        <taxon>Hypocreales</taxon>
        <taxon>Hypocreaceae</taxon>
        <taxon>Trichoderma</taxon>
    </lineage>
</organism>
<feature type="signal peptide" evidence="1">
    <location>
        <begin position="1"/>
        <end position="17"/>
    </location>
</feature>
<evidence type="ECO:0000259" key="2">
    <source>
        <dbReference type="Pfam" id="PF07510"/>
    </source>
</evidence>
<dbReference type="AlphaFoldDB" id="A0A0W7VD51"/>
<feature type="domain" description="GmrSD restriction endonucleases C-terminal" evidence="2">
    <location>
        <begin position="105"/>
        <end position="206"/>
    </location>
</feature>
<dbReference type="EMBL" id="MTYH01000029">
    <property type="protein sequence ID" value="PNP44501.1"/>
    <property type="molecule type" value="Genomic_DNA"/>
</dbReference>
<evidence type="ECO:0000313" key="5">
    <source>
        <dbReference type="Proteomes" id="UP000054821"/>
    </source>
</evidence>
<evidence type="ECO:0000313" key="3">
    <source>
        <dbReference type="EMBL" id="PNP44501.1"/>
    </source>
</evidence>
<evidence type="ECO:0000256" key="1">
    <source>
        <dbReference type="SAM" id="SignalP"/>
    </source>
</evidence>
<evidence type="ECO:0000313" key="4">
    <source>
        <dbReference type="EMBL" id="PON30381.1"/>
    </source>
</evidence>
<dbReference type="InterPro" id="IPR011089">
    <property type="entry name" value="GmrSD_C"/>
</dbReference>
<accession>A0A0W7VD51</accession>
<proteinExistence type="predicted"/>
<name>A0A0W7VD51_9HYPO</name>
<reference evidence="3 6" key="2">
    <citation type="submission" date="2017-02" db="EMBL/GenBank/DDBJ databases">
        <title>Genomes of Trichoderma spp. with biocontrol activity.</title>
        <authorList>
            <person name="Gardiner D."/>
            <person name="Kazan K."/>
            <person name="Vos C."/>
            <person name="Harvey P."/>
        </authorList>
    </citation>
    <scope>NUCLEOTIDE SEQUENCE [LARGE SCALE GENOMIC DNA]</scope>
    <source>
        <strain evidence="3 6">A5MH</strain>
    </source>
</reference>
<dbReference type="PANTHER" id="PTHR24094">
    <property type="entry name" value="SECRETED PROTEIN"/>
    <property type="match status" value="1"/>
</dbReference>
<dbReference type="Pfam" id="PF07510">
    <property type="entry name" value="GmrSD_C"/>
    <property type="match status" value="1"/>
</dbReference>
<dbReference type="PANTHER" id="PTHR24094:SF15">
    <property type="entry name" value="AMP-DEPENDENT SYNTHETASE_LIGASE DOMAIN-CONTAINING PROTEIN-RELATED"/>
    <property type="match status" value="1"/>
</dbReference>
<protein>
    <recommendedName>
        <fullName evidence="2">GmrSD restriction endonucleases C-terminal domain-containing protein</fullName>
    </recommendedName>
</protein>
<sequence>MRFSVTIALSAAITAWAAPAPMPMPVPVPMPTPPGIPSDDGARTALGNLIVAVPGSGSDYNRTLFPHWITISGTCDAREYVLKRDGEGVVVNSACTAQSGDWISPYDNAKFTNASKVDIDHMVPLKNAWISGASDWTTAKRQAFANDITIPQLWAVSASSNRSKGDKSPDKWKPPLSSFYCTYAKSWIEVKSSYELTISSAEKTALGSMLDTC</sequence>
<keyword evidence="1" id="KW-0732">Signal</keyword>
<dbReference type="STRING" id="398673.A0A0W7VD51"/>